<feature type="transmembrane region" description="Helical" evidence="1">
    <location>
        <begin position="133"/>
        <end position="154"/>
    </location>
</feature>
<feature type="transmembrane region" description="Helical" evidence="1">
    <location>
        <begin position="189"/>
        <end position="205"/>
    </location>
</feature>
<sequence>MNGLVHHFWVTLRLIGTTRGGLVALLALANCLPMVAMQMFSRHAPHAFAAGPDPAAFAFSLLFVPLARWSLGLSLGQRDDRTSAVTLPLGPRVRALAEALAVLVAVLIPAALLILSASVVFAESPEVGLERGLAILGTMGAALGAMALPHLFLASLDREQPFGWRMAVRWLAAPTLVLIGLSLPGANSLLGYCVVGVSAGLLVLVRGPSPWVASSSARQLGPRPELTRLRAASPLAALRGDFLRGLGRASLRGLGWGAVLAAPLLANGSDGSGEQLAIVATTLVVAAALIAGARPLGLSTRVAGSQWLESGSFGRAWSVLPVPAVNVARAVYLHAALCSTAVLGACALVHRYWVAQHADSGGFAGALLLAAGVVSMASIGIRSTTATGSPRAWQGSWILGGTAAAATWATYFLSAPSEHATFLGALQATPVAAAFVVLALALGLGSALVPVPQLAARA</sequence>
<feature type="transmembrane region" description="Helical" evidence="1">
    <location>
        <begin position="360"/>
        <end position="381"/>
    </location>
</feature>
<feature type="transmembrane region" description="Helical" evidence="1">
    <location>
        <begin position="249"/>
        <end position="269"/>
    </location>
</feature>
<comment type="caution">
    <text evidence="2">The sequence shown here is derived from an EMBL/GenBank/DDBJ whole genome shotgun (WGS) entry which is preliminary data.</text>
</comment>
<evidence type="ECO:0000313" key="2">
    <source>
        <dbReference type="EMBL" id="EDM80616.1"/>
    </source>
</evidence>
<dbReference type="AlphaFoldDB" id="A6G0H0"/>
<reference evidence="2 3" key="1">
    <citation type="submission" date="2007-06" db="EMBL/GenBank/DDBJ databases">
        <authorList>
            <person name="Shimkets L."/>
            <person name="Ferriera S."/>
            <person name="Johnson J."/>
            <person name="Kravitz S."/>
            <person name="Beeson K."/>
            <person name="Sutton G."/>
            <person name="Rogers Y.-H."/>
            <person name="Friedman R."/>
            <person name="Frazier M."/>
            <person name="Venter J.C."/>
        </authorList>
    </citation>
    <scope>NUCLEOTIDE SEQUENCE [LARGE SCALE GENOMIC DNA]</scope>
    <source>
        <strain evidence="2 3">SIR-1</strain>
    </source>
</reference>
<name>A6G0H0_9BACT</name>
<keyword evidence="1" id="KW-0812">Transmembrane</keyword>
<keyword evidence="3" id="KW-1185">Reference proteome</keyword>
<proteinExistence type="predicted"/>
<feature type="transmembrane region" description="Helical" evidence="1">
    <location>
        <begin position="96"/>
        <end position="121"/>
    </location>
</feature>
<keyword evidence="1" id="KW-0472">Membrane</keyword>
<evidence type="ECO:0000313" key="3">
    <source>
        <dbReference type="Proteomes" id="UP000005801"/>
    </source>
</evidence>
<keyword evidence="1" id="KW-1133">Transmembrane helix</keyword>
<dbReference type="EMBL" id="ABCS01000009">
    <property type="protein sequence ID" value="EDM80616.1"/>
    <property type="molecule type" value="Genomic_DNA"/>
</dbReference>
<gene>
    <name evidence="2" type="ORF">PPSIR1_37024</name>
</gene>
<dbReference type="STRING" id="391625.PPSIR1_37024"/>
<feature type="transmembrane region" description="Helical" evidence="1">
    <location>
        <begin position="431"/>
        <end position="451"/>
    </location>
</feature>
<dbReference type="Proteomes" id="UP000005801">
    <property type="component" value="Unassembled WGS sequence"/>
</dbReference>
<dbReference type="RefSeq" id="WP_006970219.1">
    <property type="nucleotide sequence ID" value="NZ_ABCS01000009.1"/>
</dbReference>
<protein>
    <submittedName>
        <fullName evidence="2">Uncharacterized protein</fullName>
    </submittedName>
</protein>
<feature type="transmembrane region" description="Helical" evidence="1">
    <location>
        <begin position="166"/>
        <end position="183"/>
    </location>
</feature>
<feature type="transmembrane region" description="Helical" evidence="1">
    <location>
        <begin position="331"/>
        <end position="354"/>
    </location>
</feature>
<feature type="transmembrane region" description="Helical" evidence="1">
    <location>
        <begin position="55"/>
        <end position="75"/>
    </location>
</feature>
<feature type="transmembrane region" description="Helical" evidence="1">
    <location>
        <begin position="275"/>
        <end position="293"/>
    </location>
</feature>
<feature type="transmembrane region" description="Helical" evidence="1">
    <location>
        <begin position="21"/>
        <end position="40"/>
    </location>
</feature>
<feature type="transmembrane region" description="Helical" evidence="1">
    <location>
        <begin position="393"/>
        <end position="411"/>
    </location>
</feature>
<evidence type="ECO:0000256" key="1">
    <source>
        <dbReference type="SAM" id="Phobius"/>
    </source>
</evidence>
<accession>A6G0H0</accession>
<organism evidence="2 3">
    <name type="scientific">Plesiocystis pacifica SIR-1</name>
    <dbReference type="NCBI Taxonomy" id="391625"/>
    <lineage>
        <taxon>Bacteria</taxon>
        <taxon>Pseudomonadati</taxon>
        <taxon>Myxococcota</taxon>
        <taxon>Polyangia</taxon>
        <taxon>Nannocystales</taxon>
        <taxon>Nannocystaceae</taxon>
        <taxon>Plesiocystis</taxon>
    </lineage>
</organism>